<proteinExistence type="predicted"/>
<sequence>MPRLKTNFMSSMSLATSLNQDVPSTMVHTNSVGFSIDLYSKKQASIPKFYLDIHDELR</sequence>
<evidence type="ECO:0000313" key="1">
    <source>
        <dbReference type="EMBL" id="ODQ80480.1"/>
    </source>
</evidence>
<keyword evidence="2" id="KW-1185">Reference proteome</keyword>
<dbReference type="GeneID" id="30146282"/>
<protein>
    <submittedName>
        <fullName evidence="1">Uncharacterized protein</fullName>
    </submittedName>
</protein>
<dbReference type="RefSeq" id="XP_018985808.1">
    <property type="nucleotide sequence ID" value="XM_019128429.1"/>
</dbReference>
<dbReference type="AlphaFoldDB" id="A0A1E3QS38"/>
<gene>
    <name evidence="1" type="ORF">BABINDRAFT_160759</name>
</gene>
<name>A0A1E3QS38_9ASCO</name>
<dbReference type="EMBL" id="KV454429">
    <property type="protein sequence ID" value="ODQ80480.1"/>
    <property type="molecule type" value="Genomic_DNA"/>
</dbReference>
<organism evidence="1 2">
    <name type="scientific">Babjeviella inositovora NRRL Y-12698</name>
    <dbReference type="NCBI Taxonomy" id="984486"/>
    <lineage>
        <taxon>Eukaryota</taxon>
        <taxon>Fungi</taxon>
        <taxon>Dikarya</taxon>
        <taxon>Ascomycota</taxon>
        <taxon>Saccharomycotina</taxon>
        <taxon>Pichiomycetes</taxon>
        <taxon>Serinales incertae sedis</taxon>
        <taxon>Babjeviella</taxon>
    </lineage>
</organism>
<accession>A0A1E3QS38</accession>
<reference evidence="2" key="1">
    <citation type="submission" date="2016-05" db="EMBL/GenBank/DDBJ databases">
        <title>Comparative genomics of biotechnologically important yeasts.</title>
        <authorList>
            <consortium name="DOE Joint Genome Institute"/>
            <person name="Riley R."/>
            <person name="Haridas S."/>
            <person name="Wolfe K.H."/>
            <person name="Lopes M.R."/>
            <person name="Hittinger C.T."/>
            <person name="Goker M."/>
            <person name="Salamov A."/>
            <person name="Wisecaver J."/>
            <person name="Long T.M."/>
            <person name="Aerts A.L."/>
            <person name="Barry K."/>
            <person name="Choi C."/>
            <person name="Clum A."/>
            <person name="Coughlan A.Y."/>
            <person name="Deshpande S."/>
            <person name="Douglass A.P."/>
            <person name="Hanson S.J."/>
            <person name="Klenk H.-P."/>
            <person name="Labutti K."/>
            <person name="Lapidus A."/>
            <person name="Lindquist E."/>
            <person name="Lipzen A."/>
            <person name="Meier-Kolthoff J.P."/>
            <person name="Ohm R.A."/>
            <person name="Otillar R.P."/>
            <person name="Pangilinan J."/>
            <person name="Peng Y."/>
            <person name="Rokas A."/>
            <person name="Rosa C.A."/>
            <person name="Scheuner C."/>
            <person name="Sibirny A.A."/>
            <person name="Slot J.C."/>
            <person name="Stielow J.B."/>
            <person name="Sun H."/>
            <person name="Kurtzman C.P."/>
            <person name="Blackwell M."/>
            <person name="Grigoriev I.V."/>
            <person name="Jeffries T.W."/>
        </authorList>
    </citation>
    <scope>NUCLEOTIDE SEQUENCE [LARGE SCALE GENOMIC DNA]</scope>
    <source>
        <strain evidence="2">NRRL Y-12698</strain>
    </source>
</reference>
<dbReference type="Proteomes" id="UP000094336">
    <property type="component" value="Unassembled WGS sequence"/>
</dbReference>
<evidence type="ECO:0000313" key="2">
    <source>
        <dbReference type="Proteomes" id="UP000094336"/>
    </source>
</evidence>